<comment type="caution">
    <text evidence="1">The sequence shown here is derived from an EMBL/GenBank/DDBJ whole genome shotgun (WGS) entry which is preliminary data.</text>
</comment>
<name>A0ABQ6KAD3_9MICO</name>
<protein>
    <submittedName>
        <fullName evidence="1">Uncharacterized protein</fullName>
    </submittedName>
</protein>
<proteinExistence type="predicted"/>
<dbReference type="EMBL" id="BSVB01000001">
    <property type="protein sequence ID" value="GMA96530.1"/>
    <property type="molecule type" value="Genomic_DNA"/>
</dbReference>
<evidence type="ECO:0000313" key="2">
    <source>
        <dbReference type="Proteomes" id="UP001157034"/>
    </source>
</evidence>
<dbReference type="RefSeq" id="WP_284255084.1">
    <property type="nucleotide sequence ID" value="NZ_BAAAQO010000004.1"/>
</dbReference>
<dbReference type="Proteomes" id="UP001157034">
    <property type="component" value="Unassembled WGS sequence"/>
</dbReference>
<accession>A0ABQ6KAD3</accession>
<keyword evidence="2" id="KW-1185">Reference proteome</keyword>
<organism evidence="1 2">
    <name type="scientific">Pseudolysinimonas kribbensis</name>
    <dbReference type="NCBI Taxonomy" id="433641"/>
    <lineage>
        <taxon>Bacteria</taxon>
        <taxon>Bacillati</taxon>
        <taxon>Actinomycetota</taxon>
        <taxon>Actinomycetes</taxon>
        <taxon>Micrococcales</taxon>
        <taxon>Microbacteriaceae</taxon>
        <taxon>Pseudolysinimonas</taxon>
    </lineage>
</organism>
<evidence type="ECO:0000313" key="1">
    <source>
        <dbReference type="EMBL" id="GMA96530.1"/>
    </source>
</evidence>
<sequence length="179" mass="19247">MAGASASSTTLVVVGDDEGTTIRGFVGHANVRAASLAGRDDDEVARWTRGASTPYLVHDRDPLEHVAAAWVEFFDDQSTLGALELEIDRAVEALKRGEAAIPDYYLVVNPESLPPTWRHWWLGVMAQASPTRVIPRGEDESGVRLLRRLPTGRPWPDPATWLGGVTAAVPDRVGLGGAA</sequence>
<gene>
    <name evidence="1" type="ORF">GCM10025881_33540</name>
</gene>
<reference evidence="2" key="1">
    <citation type="journal article" date="2019" name="Int. J. Syst. Evol. Microbiol.">
        <title>The Global Catalogue of Microorganisms (GCM) 10K type strain sequencing project: providing services to taxonomists for standard genome sequencing and annotation.</title>
        <authorList>
            <consortium name="The Broad Institute Genomics Platform"/>
            <consortium name="The Broad Institute Genome Sequencing Center for Infectious Disease"/>
            <person name="Wu L."/>
            <person name="Ma J."/>
        </authorList>
    </citation>
    <scope>NUCLEOTIDE SEQUENCE [LARGE SCALE GENOMIC DNA]</scope>
    <source>
        <strain evidence="2">NBRC 108894</strain>
    </source>
</reference>